<dbReference type="AlphaFoldDB" id="A0A2D6LPU7"/>
<organism evidence="1 2">
    <name type="scientific">Candidatus Iainarchaeum sp</name>
    <dbReference type="NCBI Taxonomy" id="3101447"/>
    <lineage>
        <taxon>Archaea</taxon>
        <taxon>Candidatus Iainarchaeota</taxon>
        <taxon>Candidatus Iainarchaeia</taxon>
        <taxon>Candidatus Iainarchaeales</taxon>
        <taxon>Candidatus Iainarchaeaceae</taxon>
        <taxon>Candidatus Iainarchaeum</taxon>
    </lineage>
</organism>
<accession>A0A2D6LPU7</accession>
<evidence type="ECO:0000313" key="2">
    <source>
        <dbReference type="Proteomes" id="UP000226712"/>
    </source>
</evidence>
<name>A0A2D6LPU7_9ARCH</name>
<sequence length="108" mass="12387">MARHREQPSFRTSKEALDHINGWGGKLNHFSIMRRANSVAIKKAVDKRLQEMVTPDIDAMLKKNSSNDQIEAAIQIKFGTKHLPLAHLIKLIKDRRTALSKSKKLDRF</sequence>
<protein>
    <submittedName>
        <fullName evidence="1">Uncharacterized protein</fullName>
    </submittedName>
</protein>
<gene>
    <name evidence="1" type="ORF">CL944_01825</name>
</gene>
<dbReference type="Proteomes" id="UP000226712">
    <property type="component" value="Unassembled WGS sequence"/>
</dbReference>
<dbReference type="EMBL" id="NZBD01000011">
    <property type="protein sequence ID" value="MAG18192.1"/>
    <property type="molecule type" value="Genomic_DNA"/>
</dbReference>
<evidence type="ECO:0000313" key="1">
    <source>
        <dbReference type="EMBL" id="MAG18192.1"/>
    </source>
</evidence>
<comment type="caution">
    <text evidence="1">The sequence shown here is derived from an EMBL/GenBank/DDBJ whole genome shotgun (WGS) entry which is preliminary data.</text>
</comment>
<reference evidence="2" key="1">
    <citation type="submission" date="2017-09" db="EMBL/GenBank/DDBJ databases">
        <title>The Reconstruction of 2,631 Draft Metagenome-Assembled Genomes from the Global Oceans.</title>
        <authorList>
            <person name="Tully B.J."/>
            <person name="Graham E.D."/>
            <person name="Heidelberg J.F."/>
        </authorList>
    </citation>
    <scope>NUCLEOTIDE SEQUENCE [LARGE SCALE GENOMIC DNA]</scope>
</reference>
<proteinExistence type="predicted"/>